<dbReference type="PANTHER" id="PTHR34295:SF4">
    <property type="entry name" value="BIOTIN TRANSPORTER BIOY-RELATED"/>
    <property type="match status" value="1"/>
</dbReference>
<evidence type="ECO:0000313" key="11">
    <source>
        <dbReference type="Proteomes" id="UP000460221"/>
    </source>
</evidence>
<comment type="similarity">
    <text evidence="2 8">Belongs to the BioY family.</text>
</comment>
<feature type="transmembrane region" description="Helical" evidence="9">
    <location>
        <begin position="84"/>
        <end position="108"/>
    </location>
</feature>
<evidence type="ECO:0000256" key="6">
    <source>
        <dbReference type="ARBA" id="ARBA00022989"/>
    </source>
</evidence>
<feature type="transmembrane region" description="Helical" evidence="9">
    <location>
        <begin position="120"/>
        <end position="143"/>
    </location>
</feature>
<proteinExistence type="inferred from homology"/>
<evidence type="ECO:0000256" key="7">
    <source>
        <dbReference type="ARBA" id="ARBA00023136"/>
    </source>
</evidence>
<dbReference type="PIRSF" id="PIRSF016661">
    <property type="entry name" value="BioY"/>
    <property type="match status" value="1"/>
</dbReference>
<feature type="transmembrane region" description="Helical" evidence="9">
    <location>
        <begin position="155"/>
        <end position="173"/>
    </location>
</feature>
<feature type="transmembrane region" description="Helical" evidence="9">
    <location>
        <begin position="61"/>
        <end position="78"/>
    </location>
</feature>
<name>A0A7K1FEP3_9ACTN</name>
<gene>
    <name evidence="10" type="ORF">GIS00_01285</name>
</gene>
<evidence type="ECO:0000313" key="10">
    <source>
        <dbReference type="EMBL" id="MTD12577.1"/>
    </source>
</evidence>
<evidence type="ECO:0000256" key="9">
    <source>
        <dbReference type="SAM" id="Phobius"/>
    </source>
</evidence>
<keyword evidence="3 8" id="KW-0813">Transport</keyword>
<sequence>MADRRTTARDLAQIAVFAALIAALGLTGTLYLGGGTAVPITLQTLGVMLAGAILGPRKGFLAVLVFELLVMTGLPLLSGGRGGIGVLAGPTAGYLIGWLPGVFVVGFLTKRILPRYPLWLGIVVTAIGGVLVIYTIGTIWLIAKGIAPGVAISSNVNFLIGDAIKVVVTALVAKQVHRSYPGLIGGVPARSPLAGRPTASLEK</sequence>
<dbReference type="AlphaFoldDB" id="A0A7K1FEP3"/>
<comment type="caution">
    <text evidence="10">The sequence shown here is derived from an EMBL/GenBank/DDBJ whole genome shotgun (WGS) entry which is preliminary data.</text>
</comment>
<dbReference type="InterPro" id="IPR003784">
    <property type="entry name" value="BioY"/>
</dbReference>
<comment type="subcellular location">
    <subcellularLocation>
        <location evidence="1 8">Cell membrane</location>
        <topology evidence="1 8">Multi-pass membrane protein</topology>
    </subcellularLocation>
</comment>
<protein>
    <recommendedName>
        <fullName evidence="8">Biotin transporter</fullName>
    </recommendedName>
</protein>
<dbReference type="Proteomes" id="UP000460221">
    <property type="component" value="Unassembled WGS sequence"/>
</dbReference>
<evidence type="ECO:0000256" key="8">
    <source>
        <dbReference type="PIRNR" id="PIRNR016661"/>
    </source>
</evidence>
<dbReference type="GO" id="GO:0005886">
    <property type="term" value="C:plasma membrane"/>
    <property type="evidence" value="ECO:0007669"/>
    <property type="project" value="UniProtKB-SubCell"/>
</dbReference>
<keyword evidence="5 9" id="KW-0812">Transmembrane</keyword>
<feature type="transmembrane region" description="Helical" evidence="9">
    <location>
        <begin position="12"/>
        <end position="31"/>
    </location>
</feature>
<dbReference type="Pfam" id="PF02632">
    <property type="entry name" value="BioY"/>
    <property type="match status" value="1"/>
</dbReference>
<dbReference type="EMBL" id="WLYK01000001">
    <property type="protein sequence ID" value="MTD12577.1"/>
    <property type="molecule type" value="Genomic_DNA"/>
</dbReference>
<dbReference type="Gene3D" id="1.10.1760.20">
    <property type="match status" value="1"/>
</dbReference>
<keyword evidence="11" id="KW-1185">Reference proteome</keyword>
<evidence type="ECO:0000256" key="3">
    <source>
        <dbReference type="ARBA" id="ARBA00022448"/>
    </source>
</evidence>
<evidence type="ECO:0000256" key="5">
    <source>
        <dbReference type="ARBA" id="ARBA00022692"/>
    </source>
</evidence>
<evidence type="ECO:0000256" key="2">
    <source>
        <dbReference type="ARBA" id="ARBA00010692"/>
    </source>
</evidence>
<keyword evidence="6 9" id="KW-1133">Transmembrane helix</keyword>
<dbReference type="RefSeq" id="WP_322097327.1">
    <property type="nucleotide sequence ID" value="NZ_WLYK01000001.1"/>
</dbReference>
<dbReference type="PANTHER" id="PTHR34295">
    <property type="entry name" value="BIOTIN TRANSPORTER BIOY"/>
    <property type="match status" value="1"/>
</dbReference>
<keyword evidence="4 8" id="KW-1003">Cell membrane</keyword>
<accession>A0A7K1FEP3</accession>
<reference evidence="10 11" key="1">
    <citation type="submission" date="2019-11" db="EMBL/GenBank/DDBJ databases">
        <authorList>
            <person name="Jiang L.-Q."/>
        </authorList>
    </citation>
    <scope>NUCLEOTIDE SEQUENCE [LARGE SCALE GENOMIC DNA]</scope>
    <source>
        <strain evidence="10 11">YIM 132087</strain>
    </source>
</reference>
<keyword evidence="7 8" id="KW-0472">Membrane</keyword>
<evidence type="ECO:0000256" key="1">
    <source>
        <dbReference type="ARBA" id="ARBA00004651"/>
    </source>
</evidence>
<feature type="transmembrane region" description="Helical" evidence="9">
    <location>
        <begin position="37"/>
        <end position="54"/>
    </location>
</feature>
<evidence type="ECO:0000256" key="4">
    <source>
        <dbReference type="ARBA" id="ARBA00022475"/>
    </source>
</evidence>
<dbReference type="GO" id="GO:0015225">
    <property type="term" value="F:biotin transmembrane transporter activity"/>
    <property type="evidence" value="ECO:0007669"/>
    <property type="project" value="UniProtKB-UniRule"/>
</dbReference>
<organism evidence="10 11">
    <name type="scientific">Nakamurella alba</name>
    <dbReference type="NCBI Taxonomy" id="2665158"/>
    <lineage>
        <taxon>Bacteria</taxon>
        <taxon>Bacillati</taxon>
        <taxon>Actinomycetota</taxon>
        <taxon>Actinomycetes</taxon>
        <taxon>Nakamurellales</taxon>
        <taxon>Nakamurellaceae</taxon>
        <taxon>Nakamurella</taxon>
    </lineage>
</organism>